<dbReference type="Pfam" id="PF02434">
    <property type="entry name" value="Fringe"/>
    <property type="match status" value="1"/>
</dbReference>
<evidence type="ECO:0000256" key="4">
    <source>
        <dbReference type="ARBA" id="ARBA00022692"/>
    </source>
</evidence>
<evidence type="ECO:0000256" key="5">
    <source>
        <dbReference type="ARBA" id="ARBA00022968"/>
    </source>
</evidence>
<dbReference type="AlphaFoldDB" id="W9C8K4"/>
<dbReference type="InterPro" id="IPR003378">
    <property type="entry name" value="Fringe-like_glycosylTrfase"/>
</dbReference>
<evidence type="ECO:0000313" key="11">
    <source>
        <dbReference type="Proteomes" id="UP000019487"/>
    </source>
</evidence>
<evidence type="ECO:0000256" key="3">
    <source>
        <dbReference type="ARBA" id="ARBA00022679"/>
    </source>
</evidence>
<dbReference type="OrthoDB" id="414175at2759"/>
<protein>
    <submittedName>
        <fullName evidence="10">Glycosyltransferase family 31 protein</fullName>
    </submittedName>
</protein>
<keyword evidence="3 10" id="KW-0808">Transferase</keyword>
<feature type="domain" description="Fringe-like glycosyltransferase" evidence="9">
    <location>
        <begin position="226"/>
        <end position="363"/>
    </location>
</feature>
<keyword evidence="7" id="KW-0472">Membrane</keyword>
<dbReference type="Proteomes" id="UP000019487">
    <property type="component" value="Unassembled WGS sequence"/>
</dbReference>
<accession>W9C8K4</accession>
<reference evidence="10 11" key="1">
    <citation type="journal article" date="2014" name="Genome Announc.">
        <title>Draft genome sequence of Sclerotinia borealis, a psychrophilic plant pathogenic fungus.</title>
        <authorList>
            <person name="Mardanov A.V."/>
            <person name="Beletsky A.V."/>
            <person name="Kadnikov V.V."/>
            <person name="Ignatov A.N."/>
            <person name="Ravin N.V."/>
        </authorList>
    </citation>
    <scope>NUCLEOTIDE SEQUENCE [LARGE SCALE GENOMIC DNA]</scope>
    <source>
        <strain evidence="11">F-4157</strain>
    </source>
</reference>
<comment type="subcellular location">
    <subcellularLocation>
        <location evidence="8">Endomembrane system</location>
        <topology evidence="8">Single-pass membrane protein</topology>
    </subcellularLocation>
    <subcellularLocation>
        <location evidence="1">Membrane</location>
        <topology evidence="1">Single-pass type II membrane protein</topology>
    </subcellularLocation>
</comment>
<dbReference type="EMBL" id="AYSA01000568">
    <property type="protein sequence ID" value="ESZ90875.1"/>
    <property type="molecule type" value="Genomic_DNA"/>
</dbReference>
<keyword evidence="11" id="KW-1185">Reference proteome</keyword>
<dbReference type="GO" id="GO:0016020">
    <property type="term" value="C:membrane"/>
    <property type="evidence" value="ECO:0007669"/>
    <property type="project" value="UniProtKB-SubCell"/>
</dbReference>
<comment type="caution">
    <text evidence="10">The sequence shown here is derived from an EMBL/GenBank/DDBJ whole genome shotgun (WGS) entry which is preliminary data.</text>
</comment>
<evidence type="ECO:0000256" key="7">
    <source>
        <dbReference type="ARBA" id="ARBA00023136"/>
    </source>
</evidence>
<dbReference type="STRING" id="1432307.W9C8K4"/>
<organism evidence="10 11">
    <name type="scientific">Sclerotinia borealis (strain F-4128)</name>
    <dbReference type="NCBI Taxonomy" id="1432307"/>
    <lineage>
        <taxon>Eukaryota</taxon>
        <taxon>Fungi</taxon>
        <taxon>Dikarya</taxon>
        <taxon>Ascomycota</taxon>
        <taxon>Pezizomycotina</taxon>
        <taxon>Leotiomycetes</taxon>
        <taxon>Helotiales</taxon>
        <taxon>Sclerotiniaceae</taxon>
        <taxon>Sclerotinia</taxon>
    </lineage>
</organism>
<evidence type="ECO:0000313" key="10">
    <source>
        <dbReference type="EMBL" id="ESZ90875.1"/>
    </source>
</evidence>
<sequence length="533" mass="60785">MGMMMGTGTSMSPNRLINPRSSFTRIAVFTLICVTIIFFTGRPTQERLHQIQSKLSPSPQEILITQNGSPECTVNSTHLHELKEKYGLDDKIEYASRQVRYQRQDIERKSITRLDEHLFPRSFDIINIEKDLAPTTKCLKPLDVPVPNSAIPADVNATEFLFGISTTFKRITDPKINPMLDWSHWLTDGHGNSNGGGLILRLVDASDKEINEIKKLLKKYGIDAKVYTADSKIEMAERYFSLLPALYNDNSRKYRKWLVMCDDDTFFPNMDALVKKMATYDASEDLYIGNLSEDVGSLARHGSQAYGGAGVFFSIPLAATITDLFHQCSTKQKVEEANSGWGSQGDILLRKCVYENTEVRLTVLHDIWQLDIVGDPSGFYESGIRPLSLHHFKGGMWHEAQVYESTKIQQVCGEDCFLQRFRTKDDFILTNGWSIAHYPKGIDFNLHQMERTFNALGDDGTGWNLDFMFGPQRMPLRETGRKVSWDLAESELKADGTVRQTYIRKKDDWRWKDHKDGKGMYDVDGVLELVWTL</sequence>
<proteinExistence type="predicted"/>
<keyword evidence="2" id="KW-0328">Glycosyltransferase</keyword>
<dbReference type="GO" id="GO:0016757">
    <property type="term" value="F:glycosyltransferase activity"/>
    <property type="evidence" value="ECO:0007669"/>
    <property type="project" value="UniProtKB-KW"/>
</dbReference>
<evidence type="ECO:0000256" key="8">
    <source>
        <dbReference type="ARBA" id="ARBA00037847"/>
    </source>
</evidence>
<gene>
    <name evidence="10" type="ORF">SBOR_8744</name>
</gene>
<keyword evidence="4" id="KW-0812">Transmembrane</keyword>
<evidence type="ECO:0000259" key="9">
    <source>
        <dbReference type="Pfam" id="PF02434"/>
    </source>
</evidence>
<evidence type="ECO:0000256" key="2">
    <source>
        <dbReference type="ARBA" id="ARBA00022676"/>
    </source>
</evidence>
<dbReference type="Gene3D" id="3.90.550.50">
    <property type="match status" value="1"/>
</dbReference>
<evidence type="ECO:0000256" key="1">
    <source>
        <dbReference type="ARBA" id="ARBA00004606"/>
    </source>
</evidence>
<dbReference type="HOGENOM" id="CLU_024640_2_0_1"/>
<keyword evidence="6" id="KW-1133">Transmembrane helix</keyword>
<dbReference type="GO" id="GO:0012505">
    <property type="term" value="C:endomembrane system"/>
    <property type="evidence" value="ECO:0007669"/>
    <property type="project" value="UniProtKB-SubCell"/>
</dbReference>
<name>W9C8K4_SCLBF</name>
<evidence type="ECO:0000256" key="6">
    <source>
        <dbReference type="ARBA" id="ARBA00022989"/>
    </source>
</evidence>
<keyword evidence="5" id="KW-0735">Signal-anchor</keyword>
<dbReference type="PANTHER" id="PTHR10811">
    <property type="entry name" value="FRINGE-RELATED"/>
    <property type="match status" value="1"/>
</dbReference>
<dbReference type="FunFam" id="3.90.550.50:FF:000036">
    <property type="entry name" value="Putative glycosyltransferase family 31 protein"/>
    <property type="match status" value="1"/>
</dbReference>